<gene>
    <name evidence="1" type="ORF">D7X96_04740</name>
</gene>
<dbReference type="Proteomes" id="UP000282656">
    <property type="component" value="Unassembled WGS sequence"/>
</dbReference>
<accession>A0A3A8QXE9</accession>
<name>A0A3A8QXE9_9BACT</name>
<keyword evidence="2" id="KW-1185">Reference proteome</keyword>
<comment type="caution">
    <text evidence="1">The sequence shown here is derived from an EMBL/GenBank/DDBJ whole genome shotgun (WGS) entry which is preliminary data.</text>
</comment>
<reference evidence="2" key="1">
    <citation type="submission" date="2018-09" db="EMBL/GenBank/DDBJ databases">
        <authorList>
            <person name="Livingstone P.G."/>
            <person name="Whitworth D.E."/>
        </authorList>
    </citation>
    <scope>NUCLEOTIDE SEQUENCE [LARGE SCALE GENOMIC DNA]</scope>
    <source>
        <strain evidence="2">AB047A</strain>
    </source>
</reference>
<protein>
    <submittedName>
        <fullName evidence="1">Uncharacterized protein</fullName>
    </submittedName>
</protein>
<dbReference type="AlphaFoldDB" id="A0A3A8QXE9"/>
<dbReference type="RefSeq" id="WP_121769092.1">
    <property type="nucleotide sequence ID" value="NZ_RAWM01000008.1"/>
</dbReference>
<evidence type="ECO:0000313" key="2">
    <source>
        <dbReference type="Proteomes" id="UP000282656"/>
    </source>
</evidence>
<sequence length="71" mass="8192">MSFSDDENIKRLRQGLDQRSQWQIKNEEIAANSITDFLMDLIRPFVKEVAQAAVSAFSGFIDWLRGLFAKK</sequence>
<organism evidence="1 2">
    <name type="scientific">Corallococcus interemptor</name>
    <dbReference type="NCBI Taxonomy" id="2316720"/>
    <lineage>
        <taxon>Bacteria</taxon>
        <taxon>Pseudomonadati</taxon>
        <taxon>Myxococcota</taxon>
        <taxon>Myxococcia</taxon>
        <taxon>Myxococcales</taxon>
        <taxon>Cystobacterineae</taxon>
        <taxon>Myxococcaceae</taxon>
        <taxon>Corallococcus</taxon>
    </lineage>
</organism>
<proteinExistence type="predicted"/>
<evidence type="ECO:0000313" key="1">
    <source>
        <dbReference type="EMBL" id="RKH72398.1"/>
    </source>
</evidence>
<dbReference type="EMBL" id="RAWM01000008">
    <property type="protein sequence ID" value="RKH72398.1"/>
    <property type="molecule type" value="Genomic_DNA"/>
</dbReference>